<dbReference type="PATRIC" id="fig|991778.3.peg.2564"/>
<evidence type="ECO:0000313" key="1">
    <source>
        <dbReference type="EMBL" id="EGF27634.1"/>
    </source>
</evidence>
<dbReference type="Proteomes" id="UP000006222">
    <property type="component" value="Unassembled WGS sequence"/>
</dbReference>
<proteinExistence type="predicted"/>
<comment type="caution">
    <text evidence="1">The sequence shown here is derived from an EMBL/GenBank/DDBJ whole genome shotgun (WGS) entry which is preliminary data.</text>
</comment>
<organism evidence="1 2">
    <name type="scientific">Rhodopirellula baltica WH47</name>
    <dbReference type="NCBI Taxonomy" id="991778"/>
    <lineage>
        <taxon>Bacteria</taxon>
        <taxon>Pseudomonadati</taxon>
        <taxon>Planctomycetota</taxon>
        <taxon>Planctomycetia</taxon>
        <taxon>Pirellulales</taxon>
        <taxon>Pirellulaceae</taxon>
        <taxon>Rhodopirellula</taxon>
    </lineage>
</organism>
<dbReference type="EMBL" id="AFAR01000131">
    <property type="protein sequence ID" value="EGF27634.1"/>
    <property type="molecule type" value="Genomic_DNA"/>
</dbReference>
<dbReference type="AlphaFoldDB" id="F2ARS6"/>
<evidence type="ECO:0000313" key="2">
    <source>
        <dbReference type="Proteomes" id="UP000006222"/>
    </source>
</evidence>
<reference evidence="1 2" key="1">
    <citation type="journal article" date="2013" name="Mar. Genomics">
        <title>Expression of sulfatases in Rhodopirellula baltica and the diversity of sulfatases in the genus Rhodopirellula.</title>
        <authorList>
            <person name="Wegner C.E."/>
            <person name="Richter-Heitmann T."/>
            <person name="Klindworth A."/>
            <person name="Klockow C."/>
            <person name="Richter M."/>
            <person name="Achstetter T."/>
            <person name="Glockner F.O."/>
            <person name="Harder J."/>
        </authorList>
    </citation>
    <scope>NUCLEOTIDE SEQUENCE [LARGE SCALE GENOMIC DNA]</scope>
    <source>
        <strain evidence="1 2">WH47</strain>
    </source>
</reference>
<protein>
    <submittedName>
        <fullName evidence="1">Uncharacterized protein</fullName>
    </submittedName>
</protein>
<name>F2ARS6_RHOBT</name>
<gene>
    <name evidence="1" type="ORF">RBWH47_00288</name>
</gene>
<dbReference type="RefSeq" id="WP_007326337.1">
    <property type="nucleotide sequence ID" value="NZ_AFAR01000131.1"/>
</dbReference>
<accession>F2ARS6</accession>
<sequence length="74" mass="8647">MERKDHPEGILSDVLESTISEVLEHWDEPNSEQRREFEQVRERFQSQADEIANAAAETERLNASDFAFRINATR</sequence>